<feature type="region of interest" description="Disordered" evidence="1">
    <location>
        <begin position="525"/>
        <end position="583"/>
    </location>
</feature>
<dbReference type="SUPFAM" id="SSF55961">
    <property type="entry name" value="Bet v1-like"/>
    <property type="match status" value="1"/>
</dbReference>
<keyword evidence="2" id="KW-0808">Transferase</keyword>
<reference evidence="2 3" key="1">
    <citation type="journal article" date="2020" name="Nat. Commun.">
        <title>Genome of Tripterygium wilfordii and identification of cytochrome P450 involved in triptolide biosynthesis.</title>
        <authorList>
            <person name="Tu L."/>
            <person name="Su P."/>
            <person name="Zhang Z."/>
            <person name="Gao L."/>
            <person name="Wang J."/>
            <person name="Hu T."/>
            <person name="Zhou J."/>
            <person name="Zhang Y."/>
            <person name="Zhao Y."/>
            <person name="Liu Y."/>
            <person name="Song Y."/>
            <person name="Tong Y."/>
            <person name="Lu Y."/>
            <person name="Yang J."/>
            <person name="Xu C."/>
            <person name="Jia M."/>
            <person name="Peters R.J."/>
            <person name="Huang L."/>
            <person name="Gao W."/>
        </authorList>
    </citation>
    <scope>NUCLEOTIDE SEQUENCE [LARGE SCALE GENOMIC DNA]</scope>
    <source>
        <strain evidence="3">cv. XIE 37</strain>
        <tissue evidence="2">Leaf</tissue>
    </source>
</reference>
<dbReference type="OrthoDB" id="17317at2759"/>
<dbReference type="FunCoup" id="A0A7J7DNT2">
    <property type="interactions" value="454"/>
</dbReference>
<evidence type="ECO:0000256" key="1">
    <source>
        <dbReference type="SAM" id="MobiDB-lite"/>
    </source>
</evidence>
<dbReference type="InterPro" id="IPR023393">
    <property type="entry name" value="START-like_dom_sf"/>
</dbReference>
<dbReference type="EMBL" id="JAAARO010000005">
    <property type="protein sequence ID" value="KAF5747756.1"/>
    <property type="molecule type" value="Genomic_DNA"/>
</dbReference>
<dbReference type="GO" id="GO:0016301">
    <property type="term" value="F:kinase activity"/>
    <property type="evidence" value="ECO:0007669"/>
    <property type="project" value="UniProtKB-KW"/>
</dbReference>
<dbReference type="PANTHER" id="PTHR34560:SF1">
    <property type="entry name" value="START DOMAIN-CONTAINING PROTEIN"/>
    <property type="match status" value="1"/>
</dbReference>
<evidence type="ECO:0000313" key="2">
    <source>
        <dbReference type="EMBL" id="KAF5747756.1"/>
    </source>
</evidence>
<dbReference type="AlphaFoldDB" id="A0A7J7DNT2"/>
<organism evidence="2 3">
    <name type="scientific">Tripterygium wilfordii</name>
    <name type="common">Thunder God vine</name>
    <dbReference type="NCBI Taxonomy" id="458696"/>
    <lineage>
        <taxon>Eukaryota</taxon>
        <taxon>Viridiplantae</taxon>
        <taxon>Streptophyta</taxon>
        <taxon>Embryophyta</taxon>
        <taxon>Tracheophyta</taxon>
        <taxon>Spermatophyta</taxon>
        <taxon>Magnoliopsida</taxon>
        <taxon>eudicotyledons</taxon>
        <taxon>Gunneridae</taxon>
        <taxon>Pentapetalae</taxon>
        <taxon>rosids</taxon>
        <taxon>fabids</taxon>
        <taxon>Celastrales</taxon>
        <taxon>Celastraceae</taxon>
        <taxon>Tripterygium</taxon>
    </lineage>
</organism>
<name>A0A7J7DNT2_TRIWF</name>
<keyword evidence="2" id="KW-0418">Kinase</keyword>
<protein>
    <submittedName>
        <fullName evidence="2">Mitotic checkpoint serine/threonine-protein kinase BUB1 putative isoform 1</fullName>
    </submittedName>
</protein>
<dbReference type="InParanoid" id="A0A7J7DNT2"/>
<dbReference type="Proteomes" id="UP000593562">
    <property type="component" value="Unassembled WGS sequence"/>
</dbReference>
<dbReference type="Gene3D" id="3.30.530.20">
    <property type="match status" value="1"/>
</dbReference>
<comment type="caution">
    <text evidence="2">The sequence shown here is derived from an EMBL/GenBank/DDBJ whole genome shotgun (WGS) entry which is preliminary data.</text>
</comment>
<evidence type="ECO:0000313" key="3">
    <source>
        <dbReference type="Proteomes" id="UP000593562"/>
    </source>
</evidence>
<accession>A0A7J7DNT2</accession>
<gene>
    <name evidence="2" type="ORF">HS088_TW05G00483</name>
</gene>
<keyword evidence="3" id="KW-1185">Reference proteome</keyword>
<sequence>MENKRKITQYREKLDKALASPELTEVEKLKTLLKNQLVHFSNNDSDECSENLLQRKTTELSSFLDTMRSASINDSKMSKTREATHGEWKLKQDTEEFRVMYREGSEGTPFHTFLFEGYVDAPVDACLCISWESELYRKWWPQFSFPSFKILTSKCLKKVRIGEQLSLVRVKVSWPLSAREAIVHYFLLEYFQHDLIVILLNTIADLEGIDKSTHGFTNEGIPEANDVVRIDLVGGFVIQKVTSERSYFRTLANIDMKLDFVPPSLINFITRQLVGSGFKLYQKASTSVSANDEDYGKVLGEPMYARIREALYSKNESNEDLKEKNIKDDLCIPPKEHIDLGPMKEKVQNVHLVEKSSSEHGELMHNNAFGEAEEIRLLDHLVRDTVEESHIGCDANECSLNNSQYTDRKAFGEIEEEVNENRRDLDKDGEDVVQPPSNAILEKKRANGEKNITIRHEVVQALGTLEKAISIVRERRLNGQSRSLGNFAKVEVPYLGKGSVEELTTFEDGGVCSNSETGIEVAKKETLKRTSHESKSSSGIHEVRSSLSNSFSRDHNRIVPASPEQELSVPDETSDKALYSTGDGPTVIAVLDQSTRNNKQTTTDANGANESGLAGERLSQLRKRILCCFQPGYGSRSQAEGRSWPV</sequence>
<proteinExistence type="predicted"/>
<dbReference type="PANTHER" id="PTHR34560">
    <property type="entry name" value="POLYKETIDE CYCLASE/DEHYDRASE/LIPID TRANSPORT SUPERFAMILY PROTEIN"/>
    <property type="match status" value="1"/>
</dbReference>
<feature type="compositionally biased region" description="Basic and acidic residues" evidence="1">
    <location>
        <begin position="525"/>
        <end position="535"/>
    </location>
</feature>